<dbReference type="GO" id="GO:0019239">
    <property type="term" value="F:deaminase activity"/>
    <property type="evidence" value="ECO:0007669"/>
    <property type="project" value="TreeGrafter"/>
</dbReference>
<dbReference type="Gene3D" id="3.30.1330.40">
    <property type="entry name" value="RutC-like"/>
    <property type="match status" value="2"/>
</dbReference>
<evidence type="ECO:0000313" key="2">
    <source>
        <dbReference type="EMBL" id="OAM91804.1"/>
    </source>
</evidence>
<dbReference type="InterPro" id="IPR035959">
    <property type="entry name" value="RutC-like_sf"/>
</dbReference>
<evidence type="ECO:0000256" key="1">
    <source>
        <dbReference type="ARBA" id="ARBA00010552"/>
    </source>
</evidence>
<proteinExistence type="inferred from homology"/>
<dbReference type="AlphaFoldDB" id="A0A178IPH2"/>
<protein>
    <submittedName>
        <fullName evidence="2">Translation initiation inhibitor</fullName>
    </submittedName>
</protein>
<evidence type="ECO:0000313" key="3">
    <source>
        <dbReference type="Proteomes" id="UP000078486"/>
    </source>
</evidence>
<dbReference type="InterPro" id="IPR006175">
    <property type="entry name" value="YjgF/YER057c/UK114"/>
</dbReference>
<dbReference type="STRING" id="1184151.AW736_01330"/>
<organism evidence="2 3">
    <name type="scientific">Termitidicoccus mucosus</name>
    <dbReference type="NCBI Taxonomy" id="1184151"/>
    <lineage>
        <taxon>Bacteria</taxon>
        <taxon>Pseudomonadati</taxon>
        <taxon>Verrucomicrobiota</taxon>
        <taxon>Opitutia</taxon>
        <taxon>Opitutales</taxon>
        <taxon>Opitutaceae</taxon>
        <taxon>Termitidicoccus</taxon>
    </lineage>
</organism>
<dbReference type="GO" id="GO:0005829">
    <property type="term" value="C:cytosol"/>
    <property type="evidence" value="ECO:0007669"/>
    <property type="project" value="TreeGrafter"/>
</dbReference>
<comment type="similarity">
    <text evidence="1">Belongs to the RutC family.</text>
</comment>
<gene>
    <name evidence="2" type="ORF">AW736_01330</name>
</gene>
<reference evidence="2 3" key="1">
    <citation type="submission" date="2016-01" db="EMBL/GenBank/DDBJ databases">
        <title>High potential of lignocellulose degradation of a new Verrucomicrobia species.</title>
        <authorList>
            <person name="Wang Y."/>
            <person name="Shi Y."/>
            <person name="Qiu Z."/>
            <person name="Liu S."/>
            <person name="Yang H."/>
        </authorList>
    </citation>
    <scope>NUCLEOTIDE SEQUENCE [LARGE SCALE GENOMIC DNA]</scope>
    <source>
        <strain evidence="2 3">TSB47</strain>
    </source>
</reference>
<dbReference type="PANTHER" id="PTHR11803">
    <property type="entry name" value="2-IMINOBUTANOATE/2-IMINOPROPANOATE DEAMINASE RIDA"/>
    <property type="match status" value="1"/>
</dbReference>
<dbReference type="Proteomes" id="UP000078486">
    <property type="component" value="Unassembled WGS sequence"/>
</dbReference>
<keyword evidence="3" id="KW-1185">Reference proteome</keyword>
<dbReference type="SUPFAM" id="SSF55298">
    <property type="entry name" value="YjgF-like"/>
    <property type="match status" value="2"/>
</dbReference>
<sequence>MPSSMSSPQAPAPCPTASPANAVFAAPLGGGLVSLTAPARDGESAGDLLTRLERAVLARGLEVVQATMFCDPQLGADMRAASDFPITWLGRHDTPEGDVRGGRVTALPAGNFTRVRDETGQICGATWRTNDARYLLLGALIPPDLTAPRAAQAAALWRHLQASLGREGFAMSNLVRTWFFNDHILDWYDDFNRVRNAFFTEHNVFGTLVPASTGVGACNADGAALTVDALAVAPLDGRVDITAVASPLQCAAYDYKSAFSRAVECREAGGARHLLVSGTASIEPGGRTAHVGDLDAQIDLSLRVVAAILESRGMGWDDVARAILYFPHIAWMERWEARRAAMGLPEIPATFAHCDICRDDLLFEIELDAWKEAEK</sequence>
<dbReference type="PANTHER" id="PTHR11803:SF58">
    <property type="entry name" value="PROTEIN HMF1-RELATED"/>
    <property type="match status" value="1"/>
</dbReference>
<accession>A0A178IPH2</accession>
<comment type="caution">
    <text evidence="2">The sequence shown here is derived from an EMBL/GenBank/DDBJ whole genome shotgun (WGS) entry which is preliminary data.</text>
</comment>
<dbReference type="EMBL" id="LRRQ01000014">
    <property type="protein sequence ID" value="OAM91804.1"/>
    <property type="molecule type" value="Genomic_DNA"/>
</dbReference>
<name>A0A178IPH2_9BACT</name>